<dbReference type="InterPro" id="IPR003439">
    <property type="entry name" value="ABC_transporter-like_ATP-bd"/>
</dbReference>
<dbReference type="InterPro" id="IPR017871">
    <property type="entry name" value="ABC_transporter-like_CS"/>
</dbReference>
<dbReference type="InterPro" id="IPR050763">
    <property type="entry name" value="ABC_transporter_ATP-binding"/>
</dbReference>
<dbReference type="PROSITE" id="PS00211">
    <property type="entry name" value="ABC_TRANSPORTER_1"/>
    <property type="match status" value="1"/>
</dbReference>
<evidence type="ECO:0000313" key="7">
    <source>
        <dbReference type="EMBL" id="QEN05133.1"/>
    </source>
</evidence>
<dbReference type="Proteomes" id="UP000323824">
    <property type="component" value="Chromosome"/>
</dbReference>
<evidence type="ECO:0000256" key="2">
    <source>
        <dbReference type="ARBA" id="ARBA00022448"/>
    </source>
</evidence>
<evidence type="ECO:0000256" key="3">
    <source>
        <dbReference type="ARBA" id="ARBA00022458"/>
    </source>
</evidence>
<dbReference type="PANTHER" id="PTHR42711">
    <property type="entry name" value="ABC TRANSPORTER ATP-BINDING PROTEIN"/>
    <property type="match status" value="1"/>
</dbReference>
<gene>
    <name evidence="7" type="ORF">EW093_10555</name>
</gene>
<dbReference type="GO" id="GO:0016887">
    <property type="term" value="F:ATP hydrolysis activity"/>
    <property type="evidence" value="ECO:0007669"/>
    <property type="project" value="InterPro"/>
</dbReference>
<accession>A0A5C1QAH9</accession>
<dbReference type="SMART" id="SM00382">
    <property type="entry name" value="AAA"/>
    <property type="match status" value="1"/>
</dbReference>
<sequence>MEPDLIELKKLNKKYDSVQAVKDISFSIKPGEIFGLLGPNGAGKSTTIKMIMNILDPDSGQILFDGKKLKASDNEKIGYLPEERGMYKKSTVTEFITYFGMLKGRSIEQLEMEIEKWLTYFDLHDWRYKKTEELSKGMSQKVQFITSIIHDPEIIILDEPFSGLDPLSMDKLRGAILLLKDAGKTIIFSTHVMEQAEKICSHIMILNRGEAAITGSVSEIKSSFGNKMIALEFDGDGSFIEALEEVESIIKYPRYVEVELKDEELADSFLRNIIDKISIKRYERIVPSLHKVFISSIGEDLL</sequence>
<dbReference type="InterPro" id="IPR027417">
    <property type="entry name" value="P-loop_NTPase"/>
</dbReference>
<keyword evidence="4" id="KW-0547">Nucleotide-binding</keyword>
<name>A0A5C1QAH9_9SPIO</name>
<dbReference type="Pfam" id="PF13732">
    <property type="entry name" value="DrrA1-3_C"/>
    <property type="match status" value="1"/>
</dbReference>
<dbReference type="KEGG" id="sper:EW093_10555"/>
<proteinExistence type="inferred from homology"/>
<evidence type="ECO:0000313" key="8">
    <source>
        <dbReference type="Proteomes" id="UP000323824"/>
    </source>
</evidence>
<evidence type="ECO:0000256" key="5">
    <source>
        <dbReference type="ARBA" id="ARBA00022840"/>
    </source>
</evidence>
<keyword evidence="8" id="KW-1185">Reference proteome</keyword>
<reference evidence="7 8" key="2">
    <citation type="submission" date="2019-09" db="EMBL/GenBank/DDBJ databases">
        <title>Complete Genome Sequence and Methylome Analysis of free living Spirochaetas.</title>
        <authorList>
            <person name="Leshcheva N."/>
            <person name="Mikheeva N."/>
        </authorList>
    </citation>
    <scope>NUCLEOTIDE SEQUENCE [LARGE SCALE GENOMIC DNA]</scope>
    <source>
        <strain evidence="7 8">P</strain>
    </source>
</reference>
<dbReference type="InterPro" id="IPR003593">
    <property type="entry name" value="AAA+_ATPase"/>
</dbReference>
<evidence type="ECO:0000256" key="1">
    <source>
        <dbReference type="ARBA" id="ARBA00005417"/>
    </source>
</evidence>
<comment type="similarity">
    <text evidence="1">Belongs to the ABC transporter superfamily.</text>
</comment>
<dbReference type="PANTHER" id="PTHR42711:SF5">
    <property type="entry name" value="ABC TRANSPORTER ATP-BINDING PROTEIN NATA"/>
    <property type="match status" value="1"/>
</dbReference>
<dbReference type="OrthoDB" id="9775135at2"/>
<dbReference type="Pfam" id="PF00005">
    <property type="entry name" value="ABC_tran"/>
    <property type="match status" value="1"/>
</dbReference>
<keyword evidence="2" id="KW-0813">Transport</keyword>
<dbReference type="SUPFAM" id="SSF52540">
    <property type="entry name" value="P-loop containing nucleoside triphosphate hydrolases"/>
    <property type="match status" value="1"/>
</dbReference>
<organism evidence="7 8">
    <name type="scientific">Thiospirochaeta perfilievii</name>
    <dbReference type="NCBI Taxonomy" id="252967"/>
    <lineage>
        <taxon>Bacteria</taxon>
        <taxon>Pseudomonadati</taxon>
        <taxon>Spirochaetota</taxon>
        <taxon>Spirochaetia</taxon>
        <taxon>Spirochaetales</taxon>
        <taxon>Spirochaetaceae</taxon>
        <taxon>Thiospirochaeta</taxon>
    </lineage>
</organism>
<dbReference type="Gene3D" id="3.40.50.300">
    <property type="entry name" value="P-loop containing nucleotide triphosphate hydrolases"/>
    <property type="match status" value="1"/>
</dbReference>
<protein>
    <submittedName>
        <fullName evidence="7">ATP-binding cassette domain-containing protein</fullName>
    </submittedName>
</protein>
<dbReference type="AlphaFoldDB" id="A0A5C1QAH9"/>
<dbReference type="InterPro" id="IPR025302">
    <property type="entry name" value="DrrA1/2-like_C"/>
</dbReference>
<dbReference type="PROSITE" id="PS50893">
    <property type="entry name" value="ABC_TRANSPORTER_2"/>
    <property type="match status" value="1"/>
</dbReference>
<evidence type="ECO:0000256" key="4">
    <source>
        <dbReference type="ARBA" id="ARBA00022741"/>
    </source>
</evidence>
<dbReference type="GO" id="GO:0005524">
    <property type="term" value="F:ATP binding"/>
    <property type="evidence" value="ECO:0007669"/>
    <property type="project" value="UniProtKB-KW"/>
</dbReference>
<reference evidence="7 8" key="1">
    <citation type="submission" date="2019-02" db="EMBL/GenBank/DDBJ databases">
        <authorList>
            <person name="Fomenkov A."/>
            <person name="Dubinina G."/>
            <person name="Grabovich M."/>
            <person name="Vincze T."/>
            <person name="Roberts R.J."/>
        </authorList>
    </citation>
    <scope>NUCLEOTIDE SEQUENCE [LARGE SCALE GENOMIC DNA]</scope>
    <source>
        <strain evidence="7 8">P</strain>
    </source>
</reference>
<dbReference type="EMBL" id="CP035807">
    <property type="protein sequence ID" value="QEN05133.1"/>
    <property type="molecule type" value="Genomic_DNA"/>
</dbReference>
<feature type="domain" description="ABC transporter" evidence="6">
    <location>
        <begin position="6"/>
        <end position="233"/>
    </location>
</feature>
<keyword evidence="3" id="KW-0536">Nodulation</keyword>
<evidence type="ECO:0000259" key="6">
    <source>
        <dbReference type="PROSITE" id="PS50893"/>
    </source>
</evidence>
<keyword evidence="5 7" id="KW-0067">ATP-binding</keyword>